<evidence type="ECO:0000256" key="1">
    <source>
        <dbReference type="SAM" id="Phobius"/>
    </source>
</evidence>
<feature type="transmembrane region" description="Helical" evidence="1">
    <location>
        <begin position="38"/>
        <end position="57"/>
    </location>
</feature>
<keyword evidence="1" id="KW-1133">Transmembrane helix</keyword>
<keyword evidence="3" id="KW-1185">Reference proteome</keyword>
<dbReference type="STRING" id="1620.IV67_GL000034"/>
<dbReference type="AlphaFoldDB" id="A0A0R2JJ24"/>
<gene>
    <name evidence="2" type="ORF">IV67_GL000034</name>
</gene>
<organism evidence="2 3">
    <name type="scientific">Weissella minor</name>
    <dbReference type="NCBI Taxonomy" id="1620"/>
    <lineage>
        <taxon>Bacteria</taxon>
        <taxon>Bacillati</taxon>
        <taxon>Bacillota</taxon>
        <taxon>Bacilli</taxon>
        <taxon>Lactobacillales</taxon>
        <taxon>Lactobacillaceae</taxon>
        <taxon>Weissella</taxon>
    </lineage>
</organism>
<accession>A0A0R2JJ24</accession>
<name>A0A0R2JJ24_9LACO</name>
<dbReference type="EMBL" id="JQCD01000022">
    <property type="protein sequence ID" value="KRN77248.1"/>
    <property type="molecule type" value="Genomic_DNA"/>
</dbReference>
<comment type="caution">
    <text evidence="2">The sequence shown here is derived from an EMBL/GenBank/DDBJ whole genome shotgun (WGS) entry which is preliminary data.</text>
</comment>
<dbReference type="RefSeq" id="WP_057787105.1">
    <property type="nucleotide sequence ID" value="NZ_JQCD01000022.1"/>
</dbReference>
<dbReference type="Proteomes" id="UP000051673">
    <property type="component" value="Unassembled WGS sequence"/>
</dbReference>
<reference evidence="2 3" key="1">
    <citation type="journal article" date="2015" name="Genome Announc.">
        <title>Expanding the biotechnology potential of lactobacilli through comparative genomics of 213 strains and associated genera.</title>
        <authorList>
            <person name="Sun Z."/>
            <person name="Harris H.M."/>
            <person name="McCann A."/>
            <person name="Guo C."/>
            <person name="Argimon S."/>
            <person name="Zhang W."/>
            <person name="Yang X."/>
            <person name="Jeffery I.B."/>
            <person name="Cooney J.C."/>
            <person name="Kagawa T.F."/>
            <person name="Liu W."/>
            <person name="Song Y."/>
            <person name="Salvetti E."/>
            <person name="Wrobel A."/>
            <person name="Rasinkangas P."/>
            <person name="Parkhill J."/>
            <person name="Rea M.C."/>
            <person name="O'Sullivan O."/>
            <person name="Ritari J."/>
            <person name="Douillard F.P."/>
            <person name="Paul Ross R."/>
            <person name="Yang R."/>
            <person name="Briner A.E."/>
            <person name="Felis G.E."/>
            <person name="de Vos W.M."/>
            <person name="Barrangou R."/>
            <person name="Klaenhammer T.R."/>
            <person name="Caufield P.W."/>
            <person name="Cui Y."/>
            <person name="Zhang H."/>
            <person name="O'Toole P.W."/>
        </authorList>
    </citation>
    <scope>NUCLEOTIDE SEQUENCE [LARGE SCALE GENOMIC DNA]</scope>
    <source>
        <strain evidence="2 3">DSM 20014</strain>
    </source>
</reference>
<evidence type="ECO:0000313" key="2">
    <source>
        <dbReference type="EMBL" id="KRN77248.1"/>
    </source>
</evidence>
<protein>
    <submittedName>
        <fullName evidence="2">Uncharacterized protein</fullName>
    </submittedName>
</protein>
<sequence>MNKLKKIEEKASKRQRTLFATFMTLLVMFGYWDSWQYIPWSLRISLLLLAVVFIVFAKQADMYSEQVIENKQTLLKRAEEINWQDGKIRNQKRYIDEHVPTVKEVEELRNKIQKLETGE</sequence>
<feature type="transmembrane region" description="Helical" evidence="1">
    <location>
        <begin position="16"/>
        <end position="32"/>
    </location>
</feature>
<proteinExistence type="predicted"/>
<keyword evidence="1" id="KW-0472">Membrane</keyword>
<dbReference type="PATRIC" id="fig|1620.3.peg.36"/>
<evidence type="ECO:0000313" key="3">
    <source>
        <dbReference type="Proteomes" id="UP000051673"/>
    </source>
</evidence>
<keyword evidence="1" id="KW-0812">Transmembrane</keyword>